<organism evidence="1 2">
    <name type="scientific">Cercospora beticola</name>
    <name type="common">Sugarbeet leaf spot fungus</name>
    <dbReference type="NCBI Taxonomy" id="122368"/>
    <lineage>
        <taxon>Eukaryota</taxon>
        <taxon>Fungi</taxon>
        <taxon>Dikarya</taxon>
        <taxon>Ascomycota</taxon>
        <taxon>Pezizomycotina</taxon>
        <taxon>Dothideomycetes</taxon>
        <taxon>Dothideomycetidae</taxon>
        <taxon>Mycosphaerellales</taxon>
        <taxon>Mycosphaerellaceae</taxon>
        <taxon>Cercospora</taxon>
    </lineage>
</organism>
<evidence type="ECO:0000313" key="2">
    <source>
        <dbReference type="Proteomes" id="UP001302367"/>
    </source>
</evidence>
<sequence length="249" mass="29367">MDRLSARINYLWRDYAVAASVANRDCPLLALPREIRDMIWQYAIVQTMQDNHDKLLRNRKHDEAEWVELTDYTSTNSSPSRASLPRPSWVTIESSLVFSRRPERSESISLLPALYPKNLLTTCNLMRTECGSIWYNLMRWEEYSHNWEEWTSHNGEFLTTLLHLKRWDGRSAVHVYLPEPDDPSTASRTRIEMFALHDVRTRRRRQRIGRVSFSKELGWEAVVWVERVNGRWCCVDMPSVVPIWDLGCV</sequence>
<reference evidence="1 2" key="1">
    <citation type="submission" date="2023-09" db="EMBL/GenBank/DDBJ databases">
        <title>Complete-Gapless Cercospora beticola genome.</title>
        <authorList>
            <person name="Wyatt N.A."/>
            <person name="Spanner R.E."/>
            <person name="Bolton M.D."/>
        </authorList>
    </citation>
    <scope>NUCLEOTIDE SEQUENCE [LARGE SCALE GENOMIC DNA]</scope>
    <source>
        <strain evidence="1">Cb09-40</strain>
    </source>
</reference>
<dbReference type="RefSeq" id="XP_065458609.1">
    <property type="nucleotide sequence ID" value="XM_065602537.1"/>
</dbReference>
<evidence type="ECO:0008006" key="3">
    <source>
        <dbReference type="Google" id="ProtNLM"/>
    </source>
</evidence>
<dbReference type="EMBL" id="CP134186">
    <property type="protein sequence ID" value="WPA99633.1"/>
    <property type="molecule type" value="Genomic_DNA"/>
</dbReference>
<dbReference type="Proteomes" id="UP001302367">
    <property type="component" value="Chromosome 3"/>
</dbReference>
<keyword evidence="2" id="KW-1185">Reference proteome</keyword>
<gene>
    <name evidence="1" type="ORF">RHO25_004251</name>
</gene>
<protein>
    <recommendedName>
        <fullName evidence="3">F-box domain-containing protein</fullName>
    </recommendedName>
</protein>
<evidence type="ECO:0000313" key="1">
    <source>
        <dbReference type="EMBL" id="WPA99633.1"/>
    </source>
</evidence>
<dbReference type="GeneID" id="90644069"/>
<proteinExistence type="predicted"/>
<accession>A0ABZ0NJA6</accession>
<name>A0ABZ0NJA6_CERBT</name>